<feature type="chain" id="PRO_5021450583" description="Bifunctional inhibitor/plant lipid transfer protein/seed storage helical domain-containing protein" evidence="9">
    <location>
        <begin position="24"/>
        <end position="191"/>
    </location>
</feature>
<evidence type="ECO:0000256" key="1">
    <source>
        <dbReference type="ARBA" id="ARBA00004609"/>
    </source>
</evidence>
<dbReference type="Proteomes" id="UP000316621">
    <property type="component" value="Chromosome 7"/>
</dbReference>
<comment type="subcellular location">
    <subcellularLocation>
        <location evidence="1">Cell membrane</location>
        <topology evidence="1">Lipid-anchor</topology>
        <topology evidence="1">GPI-anchor</topology>
    </subcellularLocation>
</comment>
<feature type="compositionally biased region" description="Low complexity" evidence="8">
    <location>
        <begin position="131"/>
        <end position="144"/>
    </location>
</feature>
<dbReference type="Pfam" id="PF14368">
    <property type="entry name" value="LTP_2"/>
    <property type="match status" value="1"/>
</dbReference>
<dbReference type="InterPro" id="IPR016140">
    <property type="entry name" value="Bifunc_inhib/LTP/seed_store"/>
</dbReference>
<organism evidence="11 12">
    <name type="scientific">Papaver somniferum</name>
    <name type="common">Opium poppy</name>
    <dbReference type="NCBI Taxonomy" id="3469"/>
    <lineage>
        <taxon>Eukaryota</taxon>
        <taxon>Viridiplantae</taxon>
        <taxon>Streptophyta</taxon>
        <taxon>Embryophyta</taxon>
        <taxon>Tracheophyta</taxon>
        <taxon>Spermatophyta</taxon>
        <taxon>Magnoliopsida</taxon>
        <taxon>Ranunculales</taxon>
        <taxon>Papaveraceae</taxon>
        <taxon>Papaveroideae</taxon>
        <taxon>Papaver</taxon>
    </lineage>
</organism>
<dbReference type="GO" id="GO:0098552">
    <property type="term" value="C:side of membrane"/>
    <property type="evidence" value="ECO:0007669"/>
    <property type="project" value="UniProtKB-KW"/>
</dbReference>
<dbReference type="FunFam" id="1.10.110.10:FF:000001">
    <property type="entry name" value="Bifunctional inhibitor/lipid-transfer protein/seed storage 2S albumin superfamily protein"/>
    <property type="match status" value="1"/>
</dbReference>
<evidence type="ECO:0000256" key="5">
    <source>
        <dbReference type="ARBA" id="ARBA00023157"/>
    </source>
</evidence>
<evidence type="ECO:0000313" key="12">
    <source>
        <dbReference type="Proteomes" id="UP000316621"/>
    </source>
</evidence>
<keyword evidence="3" id="KW-0472">Membrane</keyword>
<proteinExistence type="inferred from homology"/>
<dbReference type="PANTHER" id="PTHR33044">
    <property type="entry name" value="BIFUNCTIONAL INHIBITOR/LIPID-TRANSFER PROTEIN/SEED STORAGE 2S ALBUMIN SUPERFAMILY PROTEIN-RELATED"/>
    <property type="match status" value="1"/>
</dbReference>
<protein>
    <recommendedName>
        <fullName evidence="10">Bifunctional inhibitor/plant lipid transfer protein/seed storage helical domain-containing protein</fullName>
    </recommendedName>
</protein>
<keyword evidence="3" id="KW-0336">GPI-anchor</keyword>
<dbReference type="Gramene" id="RZC68496">
    <property type="protein sequence ID" value="RZC68496"/>
    <property type="gene ID" value="C5167_031717"/>
</dbReference>
<gene>
    <name evidence="11" type="ORF">C5167_031717</name>
</gene>
<keyword evidence="6" id="KW-0325">Glycoprotein</keyword>
<evidence type="ECO:0000256" key="8">
    <source>
        <dbReference type="SAM" id="MobiDB-lite"/>
    </source>
</evidence>
<reference evidence="11 12" key="1">
    <citation type="journal article" date="2018" name="Science">
        <title>The opium poppy genome and morphinan production.</title>
        <authorList>
            <person name="Guo L."/>
            <person name="Winzer T."/>
            <person name="Yang X."/>
            <person name="Li Y."/>
            <person name="Ning Z."/>
            <person name="He Z."/>
            <person name="Teodor R."/>
            <person name="Lu Y."/>
            <person name="Bowser T.A."/>
            <person name="Graham I.A."/>
            <person name="Ye K."/>
        </authorList>
    </citation>
    <scope>NUCLEOTIDE SEQUENCE [LARGE SCALE GENOMIC DNA]</scope>
    <source>
        <strain evidence="12">cv. HN1</strain>
        <tissue evidence="11">Leaves</tissue>
    </source>
</reference>
<sequence length="191" mass="20160">MATGIVLLKCMFLMVLSVGFVKSDVEKDKEECATQLIGISTCLSYVGGTGKSPTPDCCNGLKQVIKTSLKCLCVLIKDRNDPSLGLKFNTTLALGLPSICKTNSKISECPALLHLPPNSTDTKMFQDFDSKSNGNGTTTTASSAPVSKETPKTGTSAAGSIPQVKNDGGLRINNWLGSRIVCGFLLLILVV</sequence>
<evidence type="ECO:0000259" key="10">
    <source>
        <dbReference type="SMART" id="SM00499"/>
    </source>
</evidence>
<dbReference type="OrthoDB" id="1938537at2759"/>
<feature type="domain" description="Bifunctional inhibitor/plant lipid transfer protein/seed storage helical" evidence="10">
    <location>
        <begin position="32"/>
        <end position="109"/>
    </location>
</feature>
<dbReference type="InterPro" id="IPR036312">
    <property type="entry name" value="Bifun_inhib/LTP/seed_sf"/>
</dbReference>
<dbReference type="SMART" id="SM00499">
    <property type="entry name" value="AAI"/>
    <property type="match status" value="1"/>
</dbReference>
<feature type="region of interest" description="Disordered" evidence="8">
    <location>
        <begin position="124"/>
        <end position="160"/>
    </location>
</feature>
<dbReference type="AlphaFoldDB" id="A0A4Y7K6P2"/>
<dbReference type="GO" id="GO:0005886">
    <property type="term" value="C:plasma membrane"/>
    <property type="evidence" value="ECO:0007669"/>
    <property type="project" value="UniProtKB-SubCell"/>
</dbReference>
<dbReference type="EMBL" id="CM010721">
    <property type="protein sequence ID" value="RZC68496.1"/>
    <property type="molecule type" value="Genomic_DNA"/>
</dbReference>
<keyword evidence="7" id="KW-0449">Lipoprotein</keyword>
<dbReference type="CDD" id="cd00010">
    <property type="entry name" value="AAI_LTSS"/>
    <property type="match status" value="1"/>
</dbReference>
<dbReference type="OMA" id="TACHTSA"/>
<evidence type="ECO:0000256" key="3">
    <source>
        <dbReference type="ARBA" id="ARBA00022622"/>
    </source>
</evidence>
<evidence type="ECO:0000313" key="11">
    <source>
        <dbReference type="EMBL" id="RZC68496.1"/>
    </source>
</evidence>
<evidence type="ECO:0000256" key="7">
    <source>
        <dbReference type="ARBA" id="ARBA00023288"/>
    </source>
</evidence>
<evidence type="ECO:0000256" key="6">
    <source>
        <dbReference type="ARBA" id="ARBA00023180"/>
    </source>
</evidence>
<dbReference type="Gene3D" id="1.10.110.10">
    <property type="entry name" value="Plant lipid-transfer and hydrophobic proteins"/>
    <property type="match status" value="1"/>
</dbReference>
<comment type="similarity">
    <text evidence="2">Belongs to the plant LTP family.</text>
</comment>
<evidence type="ECO:0000256" key="4">
    <source>
        <dbReference type="ARBA" id="ARBA00022729"/>
    </source>
</evidence>
<keyword evidence="5" id="KW-1015">Disulfide bond</keyword>
<feature type="signal peptide" evidence="9">
    <location>
        <begin position="1"/>
        <end position="23"/>
    </location>
</feature>
<evidence type="ECO:0000256" key="2">
    <source>
        <dbReference type="ARBA" id="ARBA00009748"/>
    </source>
</evidence>
<evidence type="ECO:0000256" key="9">
    <source>
        <dbReference type="SAM" id="SignalP"/>
    </source>
</evidence>
<name>A0A4Y7K6P2_PAPSO</name>
<dbReference type="InterPro" id="IPR043325">
    <property type="entry name" value="LTSS"/>
</dbReference>
<keyword evidence="4 9" id="KW-0732">Signal</keyword>
<accession>A0A4Y7K6P2</accession>
<dbReference type="SUPFAM" id="SSF47699">
    <property type="entry name" value="Bifunctional inhibitor/lipid-transfer protein/seed storage 2S albumin"/>
    <property type="match status" value="1"/>
</dbReference>
<dbReference type="STRING" id="3469.A0A4Y7K6P2"/>
<keyword evidence="12" id="KW-1185">Reference proteome</keyword>